<comment type="similarity">
    <text evidence="1">Belongs to the S-100 family.</text>
</comment>
<dbReference type="GO" id="GO:0046914">
    <property type="term" value="F:transition metal ion binding"/>
    <property type="evidence" value="ECO:0007669"/>
    <property type="project" value="InterPro"/>
</dbReference>
<dbReference type="InterPro" id="IPR034325">
    <property type="entry name" value="S-100_dom"/>
</dbReference>
<accession>H3DR68</accession>
<dbReference type="SUPFAM" id="SSF47473">
    <property type="entry name" value="EF-hand"/>
    <property type="match status" value="1"/>
</dbReference>
<evidence type="ECO:0000313" key="3">
    <source>
        <dbReference type="Ensembl" id="ENSTNIP00000023017.1"/>
    </source>
</evidence>
<dbReference type="GO" id="GO:0005509">
    <property type="term" value="F:calcium ion binding"/>
    <property type="evidence" value="ECO:0007669"/>
    <property type="project" value="TreeGrafter"/>
</dbReference>
<dbReference type="InParanoid" id="H3DR68"/>
<dbReference type="PANTHER" id="PTHR11639">
    <property type="entry name" value="S100 CALCIUM-BINDING PROTEIN"/>
    <property type="match status" value="1"/>
</dbReference>
<dbReference type="CDD" id="cd00213">
    <property type="entry name" value="S-100"/>
    <property type="match status" value="1"/>
</dbReference>
<evidence type="ECO:0000259" key="2">
    <source>
        <dbReference type="SMART" id="SM01394"/>
    </source>
</evidence>
<dbReference type="InterPro" id="IPR011992">
    <property type="entry name" value="EF-hand-dom_pair"/>
</dbReference>
<feature type="domain" description="S100/CaBP-9k-type calcium binding subdomain" evidence="2">
    <location>
        <begin position="7"/>
        <end position="49"/>
    </location>
</feature>
<protein>
    <recommendedName>
        <fullName evidence="2">S100/CaBP-9k-type calcium binding subdomain domain-containing protein</fullName>
    </recommendedName>
</protein>
<dbReference type="PANTHER" id="PTHR11639:SF134">
    <property type="entry name" value="PROTEIN S100-A1-RELATED"/>
    <property type="match status" value="1"/>
</dbReference>
<reference evidence="4" key="1">
    <citation type="journal article" date="2004" name="Nature">
        <title>Genome duplication in the teleost fish Tetraodon nigroviridis reveals the early vertebrate proto-karyotype.</title>
        <authorList>
            <person name="Jaillon O."/>
            <person name="Aury J.-M."/>
            <person name="Brunet F."/>
            <person name="Petit J.-L."/>
            <person name="Stange-Thomann N."/>
            <person name="Mauceli E."/>
            <person name="Bouneau L."/>
            <person name="Fischer C."/>
            <person name="Ozouf-Costaz C."/>
            <person name="Bernot A."/>
            <person name="Nicaud S."/>
            <person name="Jaffe D."/>
            <person name="Fisher S."/>
            <person name="Lutfalla G."/>
            <person name="Dossat C."/>
            <person name="Segurens B."/>
            <person name="Dasilva C."/>
            <person name="Salanoubat M."/>
            <person name="Levy M."/>
            <person name="Boudet N."/>
            <person name="Castellano S."/>
            <person name="Anthouard V."/>
            <person name="Jubin C."/>
            <person name="Castelli V."/>
            <person name="Katinka M."/>
            <person name="Vacherie B."/>
            <person name="Biemont C."/>
            <person name="Skalli Z."/>
            <person name="Cattolico L."/>
            <person name="Poulain J."/>
            <person name="De Berardinis V."/>
            <person name="Cruaud C."/>
            <person name="Duprat S."/>
            <person name="Brottier P."/>
            <person name="Coutanceau J.-P."/>
            <person name="Gouzy J."/>
            <person name="Parra G."/>
            <person name="Lardier G."/>
            <person name="Chapple C."/>
            <person name="McKernan K.J."/>
            <person name="McEwan P."/>
            <person name="Bosak S."/>
            <person name="Kellis M."/>
            <person name="Volff J.-N."/>
            <person name="Guigo R."/>
            <person name="Zody M.C."/>
            <person name="Mesirov J."/>
            <person name="Lindblad-Toh K."/>
            <person name="Birren B."/>
            <person name="Nusbaum C."/>
            <person name="Kahn D."/>
            <person name="Robinson-Rechavi M."/>
            <person name="Laudet V."/>
            <person name="Schachter V."/>
            <person name="Quetier F."/>
            <person name="Saurin W."/>
            <person name="Scarpelli C."/>
            <person name="Wincker P."/>
            <person name="Lander E.S."/>
            <person name="Weissenbach J."/>
            <person name="Roest Crollius H."/>
        </authorList>
    </citation>
    <scope>NUCLEOTIDE SEQUENCE [LARGE SCALE GENOMIC DNA]</scope>
</reference>
<sequence length="99" mass="11154">MEQPSALEGAMMLLMGVFNKYAGTDERKDTLSKAEVKTLVEKEFPHFLQLGDKKEVEAMLMELMSQGDQEVDFCQFMCQVATLTIIGKAIFEQLEACPQ</sequence>
<dbReference type="HOGENOM" id="CLU_138624_6_1_1"/>
<name>H3DR68_TETNG</name>
<proteinExistence type="inferred from homology"/>
<dbReference type="Gene3D" id="1.10.238.10">
    <property type="entry name" value="EF-hand"/>
    <property type="match status" value="1"/>
</dbReference>
<reference evidence="3" key="3">
    <citation type="submission" date="2025-09" db="UniProtKB">
        <authorList>
            <consortium name="Ensembl"/>
        </authorList>
    </citation>
    <scope>IDENTIFICATION</scope>
</reference>
<evidence type="ECO:0000313" key="4">
    <source>
        <dbReference type="Proteomes" id="UP000007303"/>
    </source>
</evidence>
<dbReference type="GO" id="GO:0048306">
    <property type="term" value="F:calcium-dependent protein binding"/>
    <property type="evidence" value="ECO:0007669"/>
    <property type="project" value="TreeGrafter"/>
</dbReference>
<dbReference type="STRING" id="99883.ENSTNIP00000023017"/>
<organism evidence="3 4">
    <name type="scientific">Tetraodon nigroviridis</name>
    <name type="common">Spotted green pufferfish</name>
    <name type="synonym">Chelonodon nigroviridis</name>
    <dbReference type="NCBI Taxonomy" id="99883"/>
    <lineage>
        <taxon>Eukaryota</taxon>
        <taxon>Metazoa</taxon>
        <taxon>Chordata</taxon>
        <taxon>Craniata</taxon>
        <taxon>Vertebrata</taxon>
        <taxon>Euteleostomi</taxon>
        <taxon>Actinopterygii</taxon>
        <taxon>Neopterygii</taxon>
        <taxon>Teleostei</taxon>
        <taxon>Neoteleostei</taxon>
        <taxon>Acanthomorphata</taxon>
        <taxon>Eupercaria</taxon>
        <taxon>Tetraodontiformes</taxon>
        <taxon>Tetradontoidea</taxon>
        <taxon>Tetraodontidae</taxon>
        <taxon>Tetraodon</taxon>
    </lineage>
</organism>
<dbReference type="AlphaFoldDB" id="H3DR68"/>
<dbReference type="Pfam" id="PF01023">
    <property type="entry name" value="S_100"/>
    <property type="match status" value="1"/>
</dbReference>
<dbReference type="Ensembl" id="ENSTNIT00000023259.1">
    <property type="protein sequence ID" value="ENSTNIP00000023017.1"/>
    <property type="gene ID" value="ENSTNIG00000019758.1"/>
</dbReference>
<dbReference type="GeneTree" id="ENSGT01140000283125"/>
<evidence type="ECO:0000256" key="1">
    <source>
        <dbReference type="ARBA" id="ARBA00007323"/>
    </source>
</evidence>
<dbReference type="InterPro" id="IPR013787">
    <property type="entry name" value="S100_Ca-bd_sub"/>
</dbReference>
<reference evidence="3" key="2">
    <citation type="submission" date="2025-08" db="UniProtKB">
        <authorList>
            <consortium name="Ensembl"/>
        </authorList>
    </citation>
    <scope>IDENTIFICATION</scope>
</reference>
<dbReference type="Proteomes" id="UP000007303">
    <property type="component" value="Unassembled WGS sequence"/>
</dbReference>
<dbReference type="SMART" id="SM01394">
    <property type="entry name" value="S_100"/>
    <property type="match status" value="1"/>
</dbReference>
<keyword evidence="4" id="KW-1185">Reference proteome</keyword>